<evidence type="ECO:0000259" key="1">
    <source>
        <dbReference type="Pfam" id="PF25767"/>
    </source>
</evidence>
<dbReference type="InterPro" id="IPR033162">
    <property type="entry name" value="TBCD"/>
</dbReference>
<feature type="domain" description="Tubulin-folding cofactor D ARM repeats" evidence="1">
    <location>
        <begin position="617"/>
        <end position="656"/>
    </location>
</feature>
<proteinExistence type="predicted"/>
<dbReference type="PANTHER" id="PTHR12658:SF0">
    <property type="entry name" value="TUBULIN-SPECIFIC CHAPERONE D"/>
    <property type="match status" value="1"/>
</dbReference>
<dbReference type="InterPro" id="IPR016024">
    <property type="entry name" value="ARM-type_fold"/>
</dbReference>
<dbReference type="GO" id="GO:0007021">
    <property type="term" value="P:tubulin complex assembly"/>
    <property type="evidence" value="ECO:0007669"/>
    <property type="project" value="InterPro"/>
</dbReference>
<dbReference type="GO" id="GO:0000226">
    <property type="term" value="P:microtubule cytoskeleton organization"/>
    <property type="evidence" value="ECO:0007669"/>
    <property type="project" value="TreeGrafter"/>
</dbReference>
<comment type="caution">
    <text evidence="2">The sequence shown here is derived from an EMBL/GenBank/DDBJ whole genome shotgun (WGS) entry which is preliminary data.</text>
</comment>
<organism evidence="2 3">
    <name type="scientific">Smittium culicis</name>
    <dbReference type="NCBI Taxonomy" id="133412"/>
    <lineage>
        <taxon>Eukaryota</taxon>
        <taxon>Fungi</taxon>
        <taxon>Fungi incertae sedis</taxon>
        <taxon>Zoopagomycota</taxon>
        <taxon>Kickxellomycotina</taxon>
        <taxon>Harpellomycetes</taxon>
        <taxon>Harpellales</taxon>
        <taxon>Legeriomycetaceae</taxon>
        <taxon>Smittium</taxon>
    </lineage>
</organism>
<dbReference type="AlphaFoldDB" id="A0A1R1YIT4"/>
<dbReference type="GO" id="GO:0048487">
    <property type="term" value="F:beta-tubulin binding"/>
    <property type="evidence" value="ECO:0007669"/>
    <property type="project" value="InterPro"/>
</dbReference>
<keyword evidence="3" id="KW-1185">Reference proteome</keyword>
<dbReference type="Pfam" id="PF23579">
    <property type="entry name" value="ARM_TBCD"/>
    <property type="match status" value="1"/>
</dbReference>
<dbReference type="OrthoDB" id="10253476at2759"/>
<evidence type="ECO:0000313" key="3">
    <source>
        <dbReference type="Proteomes" id="UP000187429"/>
    </source>
</evidence>
<dbReference type="PANTHER" id="PTHR12658">
    <property type="entry name" value="BETA-TUBULIN COFACTOR D"/>
    <property type="match status" value="1"/>
</dbReference>
<sequence length="1264" mass="142265">MKKHNNVSSIEEPFKEIDEYASLSAKLFSIVVEQTITPLNIPESYIPSSKLSDLIYKYSNQANFNPLNAANHLINILNRYQEVPVFLDKYIEDLVKLPIELIEAFITLSQKSINRNLFNRSLNTVISSPVQENDVNGASFYTNNNNKDIPELILILFNLLSQIAKVRGYKKIYKFFSSNPQSLEPILSFMLYTYSLPDKHKYSNVRIVLLNWLSLLANIPIELSIIDSNSDLLSLFNHNKNDYSIFPDSFSPDISSTLSHALVLISLSHCKYSIGNESLAASRLFSQLIKRKDVTPVYLAHSFDFFISFLKEYSSSVHNPSFPTQKSIMAHQANNILTCISCVLKILAMVTNDANSQLISSKLTEIWSLISSAITSNNSKNTLSLSNKLLSKVSQRIGIFFIQTSIVDDTVHQTILSIVSYLLDISTNSKDTIVRWSAVKGVSRISKFSNSPEFVSQIISHLLHHLASSLSINFSFIKENPTFTIESLAFDDEFLSKKLRSKWWSHVDLSMSTDSSWHGSILCFAELIRLNLCGDSETIIKLIPFLLIALKYESLRNNNLIGDNVRDAACYMSWCLARTELNFSVFSVKENNPDQFHTNNPHNILDSDESTSKIFDLEFLISCLGQDLVSAMLFDREVHVRRAASAAFQEYAGRQRSPSQLVLPSIRVQTFPVTEANNLDDLQSGKDSRRFADLTFKHGLSVLLLADYYAVGNLQNIPKISSQISLYSEYRSSMISHLFKFSLMQPNKLLQTVATTSISEIISVNDKNGSCMIESIFIEQMPSLLASCNRPESSIRVGAVLGIKSLFINIEPFRHILAASETNPLINQLIEDTLNLPNKIKPVFLKGLVGSDDLLIALLAEILKFLDSSSPVSKNGFTLALSVCGIFYNSEKIRLVAESYLLTVIQNGSIDLILSSKSISDSDKQGVSAKPIPIELIRNATISLGKLIQNIPATTAIDQDIISSSLKCLLEFGLSNYRSDHRGDVGSWVRLSSINSLIQIIKSNPRFLITNFDIYELAMGKALEMCVSLQSNLRSKASDLINILLLLNSFTDVDSVNLENKNLHCSIMESDNVEFYNAKYLYINKIGKALYQEFPKLEPQIDHVSTKSVFDTYSRLLYINSLPNKILKLLMRGIISAVGNISEMFSQASSSSILKVFDTLNSDAPNEVTRINDTSFFNKKCIVKDDLSDNYLHTKSFHIDESEKGLSSCEMKQKDRLLEVFTELFQESLTNKRPEYSRINVACLRFVELIIIEDIFDKNQDIEM</sequence>
<dbReference type="EMBL" id="LSSM01001437">
    <property type="protein sequence ID" value="OMJ26626.1"/>
    <property type="molecule type" value="Genomic_DNA"/>
</dbReference>
<protein>
    <submittedName>
        <fullName evidence="2">Tubulin-specific chaperone D</fullName>
    </submittedName>
</protein>
<reference evidence="3" key="1">
    <citation type="submission" date="2017-01" db="EMBL/GenBank/DDBJ databases">
        <authorList>
            <person name="Wang Y."/>
            <person name="White M."/>
            <person name="Kvist S."/>
            <person name="Moncalvo J.-M."/>
        </authorList>
    </citation>
    <scope>NUCLEOTIDE SEQUENCE [LARGE SCALE GENOMIC DNA]</scope>
    <source>
        <strain evidence="3">ID-206-W2</strain>
    </source>
</reference>
<name>A0A1R1YIT4_9FUNG</name>
<dbReference type="GO" id="GO:0007023">
    <property type="term" value="P:post-chaperonin tubulin folding pathway"/>
    <property type="evidence" value="ECO:0007669"/>
    <property type="project" value="InterPro"/>
</dbReference>
<accession>A0A1R1YIT4</accession>
<dbReference type="InterPro" id="IPR058033">
    <property type="entry name" value="ARM_TBCD_2nd"/>
</dbReference>
<dbReference type="SUPFAM" id="SSF48371">
    <property type="entry name" value="ARM repeat"/>
    <property type="match status" value="2"/>
</dbReference>
<dbReference type="Proteomes" id="UP000187429">
    <property type="component" value="Unassembled WGS sequence"/>
</dbReference>
<dbReference type="GO" id="GO:0005096">
    <property type="term" value="F:GTPase activator activity"/>
    <property type="evidence" value="ECO:0007669"/>
    <property type="project" value="InterPro"/>
</dbReference>
<gene>
    <name evidence="2" type="ORF">AYI69_g3966</name>
</gene>
<feature type="domain" description="Tubulin-folding cofactor D ARM repeats" evidence="1">
    <location>
        <begin position="512"/>
        <end position="579"/>
    </location>
</feature>
<dbReference type="Pfam" id="PF25767">
    <property type="entry name" value="ARM_TBCD_2nd"/>
    <property type="match status" value="2"/>
</dbReference>
<evidence type="ECO:0000313" key="2">
    <source>
        <dbReference type="EMBL" id="OMJ26626.1"/>
    </source>
</evidence>